<accession>A0A6G4N6C3</accession>
<dbReference type="Pfam" id="PF06338">
    <property type="entry name" value="ComK"/>
    <property type="match status" value="1"/>
</dbReference>
<organism evidence="1">
    <name type="scientific">Staphylococcus aureus</name>
    <dbReference type="NCBI Taxonomy" id="1280"/>
    <lineage>
        <taxon>Bacteria</taxon>
        <taxon>Bacillati</taxon>
        <taxon>Bacillota</taxon>
        <taxon>Bacilli</taxon>
        <taxon>Bacillales</taxon>
        <taxon>Staphylococcaceae</taxon>
        <taxon>Staphylococcus</taxon>
    </lineage>
</organism>
<comment type="caution">
    <text evidence="1">The sequence shown here is derived from an EMBL/GenBank/DDBJ whole genome shotgun (WGS) entry which is preliminary data.</text>
</comment>
<name>A0A6G4N6C3_STAAU</name>
<proteinExistence type="predicted"/>
<dbReference type="InterPro" id="IPR010461">
    <property type="entry name" value="ComK"/>
</dbReference>
<sequence length="69" mass="8355">VTFINNESIILHVSYHSLWHQYNNSIFYYYMVDKQSRMISKNPDQPIDYNKATLNVFEALTRYSLFEDK</sequence>
<protein>
    <submittedName>
        <fullName evidence="1">Competence protein ComK</fullName>
    </submittedName>
</protein>
<reference evidence="1" key="1">
    <citation type="submission" date="2020-02" db="EMBL/GenBank/DDBJ databases">
        <title>Novel Insights Into The Classification of Staphylococcal Beta-Lactamases In Relation To The Cefazolin Inoculum Effect.</title>
        <authorList>
            <person name="Carvajal L.P."/>
            <person name="Rincon S."/>
            <person name="Echeverri A."/>
            <person name="Porras J."/>
            <person name="Rios R."/>
            <person name="Ordonez K."/>
            <person name="Seas C."/>
            <person name="Gomez-Villegas S."/>
            <person name="Diaz L."/>
            <person name="Arias C.A."/>
            <person name="Reyes J."/>
        </authorList>
    </citation>
    <scope>NUCLEOTIDE SEQUENCE</scope>
    <source>
        <strain evidence="1">UG241</strain>
    </source>
</reference>
<dbReference type="AlphaFoldDB" id="A0A6G4N6C3"/>
<evidence type="ECO:0000313" key="1">
    <source>
        <dbReference type="EMBL" id="NGG26188.1"/>
    </source>
</evidence>
<dbReference type="EMBL" id="JAAJBW010000290">
    <property type="protein sequence ID" value="NGG26188.1"/>
    <property type="molecule type" value="Genomic_DNA"/>
</dbReference>
<gene>
    <name evidence="1" type="ORF">G0Y31_09400</name>
</gene>
<dbReference type="GO" id="GO:0030420">
    <property type="term" value="P:establishment of competence for transformation"/>
    <property type="evidence" value="ECO:0007669"/>
    <property type="project" value="InterPro"/>
</dbReference>
<feature type="non-terminal residue" evidence="1">
    <location>
        <position position="1"/>
    </location>
</feature>